<dbReference type="Gene3D" id="1.10.10.1150">
    <property type="entry name" value="Coenzyme PQQ synthesis protein D (PqqD)"/>
    <property type="match status" value="1"/>
</dbReference>
<dbReference type="Pfam" id="PF05402">
    <property type="entry name" value="PqqD"/>
    <property type="match status" value="1"/>
</dbReference>
<comment type="caution">
    <text evidence="1">The sequence shown here is derived from an EMBL/GenBank/DDBJ whole genome shotgun (WGS) entry which is preliminary data.</text>
</comment>
<dbReference type="AlphaFoldDB" id="A0A4Q0ZH77"/>
<evidence type="ECO:0000313" key="1">
    <source>
        <dbReference type="EMBL" id="RXJ82986.1"/>
    </source>
</evidence>
<dbReference type="EMBL" id="PDJZ01000019">
    <property type="protein sequence ID" value="RXJ82986.1"/>
    <property type="molecule type" value="Genomic_DNA"/>
</dbReference>
<dbReference type="RefSeq" id="WP_128987493.1">
    <property type="nucleotide sequence ID" value="NZ_PDJZ01000019.1"/>
</dbReference>
<dbReference type="Proteomes" id="UP000290870">
    <property type="component" value="Unassembled WGS sequence"/>
</dbReference>
<reference evidence="1 2" key="1">
    <citation type="submission" date="2017-10" db="EMBL/GenBank/DDBJ databases">
        <title>Genomics of the genus Arcobacter.</title>
        <authorList>
            <person name="Perez-Cataluna A."/>
            <person name="Figueras M.J."/>
        </authorList>
    </citation>
    <scope>NUCLEOTIDE SEQUENCE [LARGE SCALE GENOMIC DNA]</scope>
    <source>
        <strain evidence="1 2">F26</strain>
    </source>
</reference>
<evidence type="ECO:0000313" key="2">
    <source>
        <dbReference type="Proteomes" id="UP000290870"/>
    </source>
</evidence>
<proteinExistence type="predicted"/>
<organism evidence="1 2">
    <name type="scientific">Arcobacter cloacae</name>
    <dbReference type="NCBI Taxonomy" id="1054034"/>
    <lineage>
        <taxon>Bacteria</taxon>
        <taxon>Pseudomonadati</taxon>
        <taxon>Campylobacterota</taxon>
        <taxon>Epsilonproteobacteria</taxon>
        <taxon>Campylobacterales</taxon>
        <taxon>Arcobacteraceae</taxon>
        <taxon>Arcobacter</taxon>
    </lineage>
</organism>
<name>A0A4Q0ZH77_9BACT</name>
<dbReference type="InterPro" id="IPR008792">
    <property type="entry name" value="PQQD"/>
</dbReference>
<accession>A0A4Q0ZH77</accession>
<protein>
    <submittedName>
        <fullName evidence="1">PqqD family protein</fullName>
    </submittedName>
</protein>
<gene>
    <name evidence="1" type="ORF">CRU90_11900</name>
</gene>
<sequence length="86" mass="10080">MKYQIPQTVFIQEIDDEIILLDTTTQEYFSLNEVGKNIIDLISENLTKDEMVEELSNIYEVDRIQIEKDLINFAKLLEEKGLITID</sequence>
<dbReference type="InterPro" id="IPR041881">
    <property type="entry name" value="PqqD_sf"/>
</dbReference>